<evidence type="ECO:0000256" key="2">
    <source>
        <dbReference type="ARBA" id="ARBA00023125"/>
    </source>
</evidence>
<keyword evidence="2" id="KW-0238">DNA-binding</keyword>
<dbReference type="SUPFAM" id="SSF46689">
    <property type="entry name" value="Homeodomain-like"/>
    <property type="match status" value="2"/>
</dbReference>
<dbReference type="PROSITE" id="PS01124">
    <property type="entry name" value="HTH_ARAC_FAMILY_2"/>
    <property type="match status" value="1"/>
</dbReference>
<organism evidence="5 6">
    <name type="scientific">Secundilactobacillus odoratitofui DSM 19909 = JCM 15043</name>
    <dbReference type="NCBI Taxonomy" id="1423776"/>
    <lineage>
        <taxon>Bacteria</taxon>
        <taxon>Bacillati</taxon>
        <taxon>Bacillota</taxon>
        <taxon>Bacilli</taxon>
        <taxon>Lactobacillales</taxon>
        <taxon>Lactobacillaceae</taxon>
        <taxon>Secundilactobacillus</taxon>
    </lineage>
</organism>
<reference evidence="5 6" key="1">
    <citation type="journal article" date="2015" name="Genome Announc.">
        <title>Expanding the biotechnology potential of lactobacilli through comparative genomics of 213 strains and associated genera.</title>
        <authorList>
            <person name="Sun Z."/>
            <person name="Harris H.M."/>
            <person name="McCann A."/>
            <person name="Guo C."/>
            <person name="Argimon S."/>
            <person name="Zhang W."/>
            <person name="Yang X."/>
            <person name="Jeffery I.B."/>
            <person name="Cooney J.C."/>
            <person name="Kagawa T.F."/>
            <person name="Liu W."/>
            <person name="Song Y."/>
            <person name="Salvetti E."/>
            <person name="Wrobel A."/>
            <person name="Rasinkangas P."/>
            <person name="Parkhill J."/>
            <person name="Rea M.C."/>
            <person name="O'Sullivan O."/>
            <person name="Ritari J."/>
            <person name="Douillard F.P."/>
            <person name="Paul Ross R."/>
            <person name="Yang R."/>
            <person name="Briner A.E."/>
            <person name="Felis G.E."/>
            <person name="de Vos W.M."/>
            <person name="Barrangou R."/>
            <person name="Klaenhammer T.R."/>
            <person name="Caufield P.W."/>
            <person name="Cui Y."/>
            <person name="Zhang H."/>
            <person name="O'Toole P.W."/>
        </authorList>
    </citation>
    <scope>NUCLEOTIDE SEQUENCE [LARGE SCALE GENOMIC DNA]</scope>
    <source>
        <strain evidence="5 6">DSM 19909</strain>
    </source>
</reference>
<keyword evidence="1" id="KW-0805">Transcription regulation</keyword>
<dbReference type="InterPro" id="IPR018060">
    <property type="entry name" value="HTH_AraC"/>
</dbReference>
<dbReference type="PROSITE" id="PS00041">
    <property type="entry name" value="HTH_ARAC_FAMILY_1"/>
    <property type="match status" value="1"/>
</dbReference>
<accession>A0A0R1LWA1</accession>
<dbReference type="Gene3D" id="1.10.10.60">
    <property type="entry name" value="Homeodomain-like"/>
    <property type="match status" value="2"/>
</dbReference>
<evidence type="ECO:0000259" key="4">
    <source>
        <dbReference type="PROSITE" id="PS01124"/>
    </source>
</evidence>
<dbReference type="AlphaFoldDB" id="A0A0R1LWA1"/>
<keyword evidence="6" id="KW-1185">Reference proteome</keyword>
<name>A0A0R1LWA1_9LACO</name>
<gene>
    <name evidence="5" type="ORF">FD04_GL001504</name>
</gene>
<dbReference type="PANTHER" id="PTHR43280:SF2">
    <property type="entry name" value="HTH-TYPE TRANSCRIPTIONAL REGULATOR EXSA"/>
    <property type="match status" value="1"/>
</dbReference>
<dbReference type="PATRIC" id="fig|1423776.4.peg.1522"/>
<sequence>MEDYSEYIPDNEKGIQPLQGIYFNNPSNIAKELYYYPMWGAEYQVTYPYVVDRQYMNAFILFWVEEGELSFTFNDRQDFVAKKDSLIILDCKKRNHYYTNSSSKFMFFHFNGPQIQLLYDYITKNNQNSFEMSASNKTLFIQLLNTLQTKNYANRDIVNSELLYKILINLTSNIPSNQFDRSGLHQSPQLVKDALNYLDTHYAETVTIQTLCHHLGVSSALLSRTFRANTNNSIHHYLTSTRLSHAQQLLTRYPDISIAEVALKCGFHDASHLNKIFRADIGMSPSEFRRMCF</sequence>
<dbReference type="RefSeq" id="WP_056948409.1">
    <property type="nucleotide sequence ID" value="NZ_AZEE01000029.1"/>
</dbReference>
<dbReference type="OrthoDB" id="9813413at2"/>
<dbReference type="GO" id="GO:0043565">
    <property type="term" value="F:sequence-specific DNA binding"/>
    <property type="evidence" value="ECO:0007669"/>
    <property type="project" value="InterPro"/>
</dbReference>
<dbReference type="STRING" id="1423776.FD04_GL001504"/>
<dbReference type="EMBL" id="AZEE01000029">
    <property type="protein sequence ID" value="KRK97476.1"/>
    <property type="molecule type" value="Genomic_DNA"/>
</dbReference>
<evidence type="ECO:0000256" key="3">
    <source>
        <dbReference type="ARBA" id="ARBA00023163"/>
    </source>
</evidence>
<evidence type="ECO:0000256" key="1">
    <source>
        <dbReference type="ARBA" id="ARBA00023015"/>
    </source>
</evidence>
<dbReference type="Proteomes" id="UP000051160">
    <property type="component" value="Unassembled WGS sequence"/>
</dbReference>
<dbReference type="SMART" id="SM00342">
    <property type="entry name" value="HTH_ARAC"/>
    <property type="match status" value="1"/>
</dbReference>
<dbReference type="SUPFAM" id="SSF51215">
    <property type="entry name" value="Regulatory protein AraC"/>
    <property type="match status" value="1"/>
</dbReference>
<dbReference type="PANTHER" id="PTHR43280">
    <property type="entry name" value="ARAC-FAMILY TRANSCRIPTIONAL REGULATOR"/>
    <property type="match status" value="1"/>
</dbReference>
<dbReference type="InterPro" id="IPR009057">
    <property type="entry name" value="Homeodomain-like_sf"/>
</dbReference>
<dbReference type="InterPro" id="IPR018062">
    <property type="entry name" value="HTH_AraC-typ_CS"/>
</dbReference>
<keyword evidence="3" id="KW-0804">Transcription</keyword>
<feature type="domain" description="HTH araC/xylS-type" evidence="4">
    <location>
        <begin position="192"/>
        <end position="291"/>
    </location>
</feature>
<dbReference type="GO" id="GO:0003700">
    <property type="term" value="F:DNA-binding transcription factor activity"/>
    <property type="evidence" value="ECO:0007669"/>
    <property type="project" value="InterPro"/>
</dbReference>
<evidence type="ECO:0000313" key="6">
    <source>
        <dbReference type="Proteomes" id="UP000051160"/>
    </source>
</evidence>
<protein>
    <recommendedName>
        <fullName evidence="4">HTH araC/xylS-type domain-containing protein</fullName>
    </recommendedName>
</protein>
<dbReference type="InterPro" id="IPR037923">
    <property type="entry name" value="HTH-like"/>
</dbReference>
<dbReference type="Pfam" id="PF12833">
    <property type="entry name" value="HTH_18"/>
    <property type="match status" value="1"/>
</dbReference>
<proteinExistence type="predicted"/>
<evidence type="ECO:0000313" key="5">
    <source>
        <dbReference type="EMBL" id="KRK97476.1"/>
    </source>
</evidence>
<comment type="caution">
    <text evidence="5">The sequence shown here is derived from an EMBL/GenBank/DDBJ whole genome shotgun (WGS) entry which is preliminary data.</text>
</comment>